<dbReference type="PANTHER" id="PTHR46018:SF2">
    <property type="entry name" value="ZINC PHOSPHODIESTERASE ELAC PROTEIN 1"/>
    <property type="match status" value="1"/>
</dbReference>
<evidence type="ECO:0000256" key="1">
    <source>
        <dbReference type="ARBA" id="ARBA00022801"/>
    </source>
</evidence>
<dbReference type="AlphaFoldDB" id="A1AYF4"/>
<reference evidence="4" key="1">
    <citation type="submission" date="2006-12" db="EMBL/GenBank/DDBJ databases">
        <title>Complete sequence of chromosome 1 of Paracoccus denitrificans PD1222.</title>
        <authorList>
            <person name="Copeland A."/>
            <person name="Lucas S."/>
            <person name="Lapidus A."/>
            <person name="Barry K."/>
            <person name="Detter J.C."/>
            <person name="Glavina del Rio T."/>
            <person name="Hammon N."/>
            <person name="Israni S."/>
            <person name="Dalin E."/>
            <person name="Tice H."/>
            <person name="Pitluck S."/>
            <person name="Munk A.C."/>
            <person name="Brettin T."/>
            <person name="Bruce D."/>
            <person name="Han C."/>
            <person name="Tapia R."/>
            <person name="Gilna P."/>
            <person name="Schmutz J."/>
            <person name="Larimer F."/>
            <person name="Land M."/>
            <person name="Hauser L."/>
            <person name="Kyrpides N."/>
            <person name="Lykidis A."/>
            <person name="Spiro S."/>
            <person name="Richardson D.J."/>
            <person name="Moir J.W.B."/>
            <person name="Ferguson S.J."/>
            <person name="van Spanning R.J.M."/>
            <person name="Richardson P."/>
        </authorList>
    </citation>
    <scope>NUCLEOTIDE SEQUENCE [LARGE SCALE GENOMIC DNA]</scope>
    <source>
        <strain evidence="4">Pd 1222</strain>
    </source>
</reference>
<dbReference type="InterPro" id="IPR044094">
    <property type="entry name" value="AtsA-like_MBL-fold"/>
</dbReference>
<evidence type="ECO:0000313" key="4">
    <source>
        <dbReference type="Proteomes" id="UP000000361"/>
    </source>
</evidence>
<keyword evidence="4" id="KW-1185">Reference proteome</keyword>
<organism evidence="3 4">
    <name type="scientific">Paracoccus denitrificans (strain Pd 1222)</name>
    <dbReference type="NCBI Taxonomy" id="318586"/>
    <lineage>
        <taxon>Bacteria</taxon>
        <taxon>Pseudomonadati</taxon>
        <taxon>Pseudomonadota</taxon>
        <taxon>Alphaproteobacteria</taxon>
        <taxon>Rhodobacterales</taxon>
        <taxon>Paracoccaceae</taxon>
        <taxon>Paracoccus</taxon>
    </lineage>
</organism>
<dbReference type="SUPFAM" id="SSF56281">
    <property type="entry name" value="Metallo-hydrolase/oxidoreductase"/>
    <property type="match status" value="1"/>
</dbReference>
<keyword evidence="1 3" id="KW-0378">Hydrolase</keyword>
<dbReference type="Proteomes" id="UP000000361">
    <property type="component" value="Chromosome 1"/>
</dbReference>
<dbReference type="EC" id="3.1.26.11" evidence="3"/>
<proteinExistence type="predicted"/>
<accession>A1AYF4</accession>
<dbReference type="OrthoDB" id="9803916at2"/>
<dbReference type="KEGG" id="pde:Pden_0182"/>
<dbReference type="Gene3D" id="3.60.15.10">
    <property type="entry name" value="Ribonuclease Z/Hydroxyacylglutathione hydrolase-like"/>
    <property type="match status" value="1"/>
</dbReference>
<feature type="chain" id="PRO_5002632645" evidence="2">
    <location>
        <begin position="28"/>
        <end position="381"/>
    </location>
</feature>
<sequence length="381" mass="40864">MRKRWTLRGLCASTAASVILMASAVGAEQGSETSDPTSETELVILGGGAGRTSYGGDPTGGFSAAVVVGEDRYIVDFGRGWQERYYEAGLGNERAHTGFSGLEGLKAGFVTHLHSDHIIDLPRLLLFGSTEGLRKRTDPVVIVGPASRGDLPPLASNLEREERLVSPENPTPGIKSTVEQIFAAYASDLNDNIRDSGMPHPDTYIEVREIALPEGTPGPDVSVAPEMAPFEIYRDENISVSAILVDHAPMYPSYALRFETPDGVIVFSGDTNMNPNLVEIARDADILVLEVISTDWANNLFPEPRSSADIAKLHHLLESHTPVEEVGQVAAQANVGRLVLSHLAPATVPDEEWLAGVSGFEGEVLVGRPLLRLGLSEANNP</sequence>
<dbReference type="EnsemblBacteria" id="ABL68298">
    <property type="protein sequence ID" value="ABL68298"/>
    <property type="gene ID" value="Pden_0182"/>
</dbReference>
<evidence type="ECO:0000313" key="3">
    <source>
        <dbReference type="EMBL" id="ABL68298.1"/>
    </source>
</evidence>
<keyword evidence="2" id="KW-0732">Signal</keyword>
<dbReference type="EMBL" id="CP000489">
    <property type="protein sequence ID" value="ABL68298.1"/>
    <property type="molecule type" value="Genomic_DNA"/>
</dbReference>
<dbReference type="InterPro" id="IPR036866">
    <property type="entry name" value="RibonucZ/Hydroxyglut_hydro"/>
</dbReference>
<protein>
    <submittedName>
        <fullName evidence="3">RNAse Z</fullName>
        <ecNumber evidence="3">3.1.26.11</ecNumber>
    </submittedName>
</protein>
<dbReference type="CDD" id="cd07719">
    <property type="entry name" value="arylsulfatase_AtsA-like_MBL-fold"/>
    <property type="match status" value="1"/>
</dbReference>
<dbReference type="STRING" id="318586.Pden_0182"/>
<dbReference type="HOGENOM" id="CLU_031317_0_2_5"/>
<name>A1AYF4_PARDP</name>
<gene>
    <name evidence="3" type="ordered locus">Pden_0182</name>
</gene>
<dbReference type="eggNOG" id="COG1234">
    <property type="taxonomic scope" value="Bacteria"/>
</dbReference>
<dbReference type="PANTHER" id="PTHR46018">
    <property type="entry name" value="ZINC PHOSPHODIESTERASE ELAC PROTEIN 1"/>
    <property type="match status" value="1"/>
</dbReference>
<dbReference type="RefSeq" id="WP_011746531.1">
    <property type="nucleotide sequence ID" value="NC_008686.1"/>
</dbReference>
<feature type="signal peptide" evidence="2">
    <location>
        <begin position="1"/>
        <end position="27"/>
    </location>
</feature>
<dbReference type="GO" id="GO:0042781">
    <property type="term" value="F:3'-tRNA processing endoribonuclease activity"/>
    <property type="evidence" value="ECO:0007669"/>
    <property type="project" value="UniProtKB-EC"/>
</dbReference>
<evidence type="ECO:0000256" key="2">
    <source>
        <dbReference type="SAM" id="SignalP"/>
    </source>
</evidence>